<keyword evidence="2" id="KW-1185">Reference proteome</keyword>
<evidence type="ECO:0000313" key="2">
    <source>
        <dbReference type="Proteomes" id="UP000217790"/>
    </source>
</evidence>
<proteinExistence type="predicted"/>
<accession>A0A2H3D2L1</accession>
<dbReference type="InParanoid" id="A0A2H3D2L1"/>
<sequence>MIHWSKKSCMSCQICTSMAASGCAMEWSSSRSSEMIRVTSTVRGSKIFTTNAVDFILSIFLPTTSAAQSPDYKDRIFPPEDDKHRILVCCGRHDILVVPDSDESWSGGSQRGMLTLPRDGGSIGEHFTVPPNSSDVDALGARFCTESSIVVRRASPTVGTKGRGKEDVHGHVRNAQLKYRSILRAHFQPSSSSLSLMLKSLATSTSVCRNLFFTGLVGGRIEGDRVNGGDGDKDASSGVYEHRVILLKRQFACASTMTQQTAGGDEDGIEKVACSRLLGTMQGQLEVRWKEAFKF</sequence>
<dbReference type="AlphaFoldDB" id="A0A2H3D2L1"/>
<feature type="non-terminal residue" evidence="1">
    <location>
        <position position="295"/>
    </location>
</feature>
<gene>
    <name evidence="1" type="ORF">ARMGADRAFT_1016085</name>
</gene>
<dbReference type="PROSITE" id="PS51257">
    <property type="entry name" value="PROKAR_LIPOPROTEIN"/>
    <property type="match status" value="1"/>
</dbReference>
<dbReference type="EMBL" id="KZ293673">
    <property type="protein sequence ID" value="PBK88320.1"/>
    <property type="molecule type" value="Genomic_DNA"/>
</dbReference>
<reference evidence="2" key="1">
    <citation type="journal article" date="2017" name="Nat. Ecol. Evol.">
        <title>Genome expansion and lineage-specific genetic innovations in the forest pathogenic fungi Armillaria.</title>
        <authorList>
            <person name="Sipos G."/>
            <person name="Prasanna A.N."/>
            <person name="Walter M.C."/>
            <person name="O'Connor E."/>
            <person name="Balint B."/>
            <person name="Krizsan K."/>
            <person name="Kiss B."/>
            <person name="Hess J."/>
            <person name="Varga T."/>
            <person name="Slot J."/>
            <person name="Riley R."/>
            <person name="Boka B."/>
            <person name="Rigling D."/>
            <person name="Barry K."/>
            <person name="Lee J."/>
            <person name="Mihaltcheva S."/>
            <person name="LaButti K."/>
            <person name="Lipzen A."/>
            <person name="Waldron R."/>
            <person name="Moloney N.M."/>
            <person name="Sperisen C."/>
            <person name="Kredics L."/>
            <person name="Vagvoelgyi C."/>
            <person name="Patrignani A."/>
            <person name="Fitzpatrick D."/>
            <person name="Nagy I."/>
            <person name="Doyle S."/>
            <person name="Anderson J.B."/>
            <person name="Grigoriev I.V."/>
            <person name="Gueldener U."/>
            <person name="Muensterkoetter M."/>
            <person name="Nagy L.G."/>
        </authorList>
    </citation>
    <scope>NUCLEOTIDE SEQUENCE [LARGE SCALE GENOMIC DNA]</scope>
    <source>
        <strain evidence="2">Ar21-2</strain>
    </source>
</reference>
<dbReference type="Proteomes" id="UP000217790">
    <property type="component" value="Unassembled WGS sequence"/>
</dbReference>
<name>A0A2H3D2L1_ARMGA</name>
<protein>
    <submittedName>
        <fullName evidence="1">Uncharacterized protein</fullName>
    </submittedName>
</protein>
<organism evidence="1 2">
    <name type="scientific">Armillaria gallica</name>
    <name type="common">Bulbous honey fungus</name>
    <name type="synonym">Armillaria bulbosa</name>
    <dbReference type="NCBI Taxonomy" id="47427"/>
    <lineage>
        <taxon>Eukaryota</taxon>
        <taxon>Fungi</taxon>
        <taxon>Dikarya</taxon>
        <taxon>Basidiomycota</taxon>
        <taxon>Agaricomycotina</taxon>
        <taxon>Agaricomycetes</taxon>
        <taxon>Agaricomycetidae</taxon>
        <taxon>Agaricales</taxon>
        <taxon>Marasmiineae</taxon>
        <taxon>Physalacriaceae</taxon>
        <taxon>Armillaria</taxon>
    </lineage>
</organism>
<dbReference type="OrthoDB" id="3099450at2759"/>
<evidence type="ECO:0000313" key="1">
    <source>
        <dbReference type="EMBL" id="PBK88320.1"/>
    </source>
</evidence>